<dbReference type="Proteomes" id="UP000320431">
    <property type="component" value="Unassembled WGS sequence"/>
</dbReference>
<proteinExistence type="predicted"/>
<dbReference type="Gene3D" id="3.30.559.10">
    <property type="entry name" value="Chloramphenicol acetyltransferase-like domain"/>
    <property type="match status" value="1"/>
</dbReference>
<dbReference type="InterPro" id="IPR000873">
    <property type="entry name" value="AMP-dep_synth/lig_dom"/>
</dbReference>
<dbReference type="GO" id="GO:0005737">
    <property type="term" value="C:cytoplasm"/>
    <property type="evidence" value="ECO:0007669"/>
    <property type="project" value="TreeGrafter"/>
</dbReference>
<dbReference type="InterPro" id="IPR023213">
    <property type="entry name" value="CAT-like_dom_sf"/>
</dbReference>
<evidence type="ECO:0000256" key="1">
    <source>
        <dbReference type="ARBA" id="ARBA00001957"/>
    </source>
</evidence>
<dbReference type="NCBIfam" id="TIGR01733">
    <property type="entry name" value="AA-adenyl-dom"/>
    <property type="match status" value="1"/>
</dbReference>
<dbReference type="SUPFAM" id="SSF47336">
    <property type="entry name" value="ACP-like"/>
    <property type="match status" value="1"/>
</dbReference>
<dbReference type="SUPFAM" id="SSF52777">
    <property type="entry name" value="CoA-dependent acyltransferases"/>
    <property type="match status" value="2"/>
</dbReference>
<name>A0A508AYB9_9GAMM</name>
<dbReference type="FunFam" id="2.30.38.10:FF:000001">
    <property type="entry name" value="Non-ribosomal peptide synthetase PvdI"/>
    <property type="match status" value="1"/>
</dbReference>
<dbReference type="InterPro" id="IPR020845">
    <property type="entry name" value="AMP-binding_CS"/>
</dbReference>
<dbReference type="PROSITE" id="PS00012">
    <property type="entry name" value="PHOSPHOPANTETHEINE"/>
    <property type="match status" value="1"/>
</dbReference>
<keyword evidence="2" id="KW-0596">Phosphopantetheine</keyword>
<organism evidence="4 5">
    <name type="scientific">Marilutibacter maris</name>
    <dbReference type="NCBI Taxonomy" id="1605891"/>
    <lineage>
        <taxon>Bacteria</taxon>
        <taxon>Pseudomonadati</taxon>
        <taxon>Pseudomonadota</taxon>
        <taxon>Gammaproteobacteria</taxon>
        <taxon>Lysobacterales</taxon>
        <taxon>Lysobacteraceae</taxon>
        <taxon>Marilutibacter</taxon>
    </lineage>
</organism>
<dbReference type="RefSeq" id="WP_141481980.1">
    <property type="nucleotide sequence ID" value="NZ_VICD02000122.1"/>
</dbReference>
<dbReference type="Pfam" id="PF00550">
    <property type="entry name" value="PP-binding"/>
    <property type="match status" value="1"/>
</dbReference>
<dbReference type="Pfam" id="PF13193">
    <property type="entry name" value="AMP-binding_C"/>
    <property type="match status" value="1"/>
</dbReference>
<dbReference type="Pfam" id="PF00668">
    <property type="entry name" value="Condensation"/>
    <property type="match status" value="1"/>
</dbReference>
<keyword evidence="3" id="KW-0597">Phosphoprotein</keyword>
<dbReference type="InterPro" id="IPR045851">
    <property type="entry name" value="AMP-bd_C_sf"/>
</dbReference>
<dbReference type="InterPro" id="IPR001242">
    <property type="entry name" value="Condensation_dom"/>
</dbReference>
<evidence type="ECO:0000256" key="3">
    <source>
        <dbReference type="ARBA" id="ARBA00022553"/>
    </source>
</evidence>
<dbReference type="Pfam" id="PF00501">
    <property type="entry name" value="AMP-binding"/>
    <property type="match status" value="1"/>
</dbReference>
<dbReference type="EMBL" id="VICD02000122">
    <property type="protein sequence ID" value="KAB8191694.1"/>
    <property type="molecule type" value="Genomic_DNA"/>
</dbReference>
<evidence type="ECO:0000313" key="5">
    <source>
        <dbReference type="Proteomes" id="UP000320431"/>
    </source>
</evidence>
<evidence type="ECO:0000313" key="4">
    <source>
        <dbReference type="EMBL" id="KAB8191694.1"/>
    </source>
</evidence>
<protein>
    <submittedName>
        <fullName evidence="4">Amino acid adenylation domain-containing protein</fullName>
    </submittedName>
</protein>
<dbReference type="GO" id="GO:0031177">
    <property type="term" value="F:phosphopantetheine binding"/>
    <property type="evidence" value="ECO:0007669"/>
    <property type="project" value="InterPro"/>
</dbReference>
<evidence type="ECO:0000256" key="2">
    <source>
        <dbReference type="ARBA" id="ARBA00022450"/>
    </source>
</evidence>
<dbReference type="PROSITE" id="PS50075">
    <property type="entry name" value="CARRIER"/>
    <property type="match status" value="1"/>
</dbReference>
<dbReference type="Gene3D" id="3.30.300.30">
    <property type="match status" value="1"/>
</dbReference>
<dbReference type="Gene3D" id="1.10.1200.10">
    <property type="entry name" value="ACP-like"/>
    <property type="match status" value="1"/>
</dbReference>
<dbReference type="SMART" id="SM00823">
    <property type="entry name" value="PKS_PP"/>
    <property type="match status" value="1"/>
</dbReference>
<dbReference type="InterPro" id="IPR010071">
    <property type="entry name" value="AA_adenyl_dom"/>
</dbReference>
<dbReference type="FunFam" id="3.40.50.980:FF:000001">
    <property type="entry name" value="Non-ribosomal peptide synthetase"/>
    <property type="match status" value="1"/>
</dbReference>
<sequence length="1062" mass="116977">MSPIELPCTEQEASMEDAPFPLTLPQGGIYLDQLRRPGSPCYNVGGYLRLGCVDPERVVSAHSSLVRAHDVFGLRFVATGDGLRQYLSDTRDDGLPLVDLSDRRDPEEAADRWIEQQFQVPFEIDERELFRAWLLRLGPSRYRYVGLAHHLIMDGWGFSNWARELAALYDGEHSASPVPWSDIASDDADYLAGPRYRADTEFWTERFKRKSTPVFAWRQGTGDRRSERHRVSLDAGRVGLLEDAARRHGVSPAHVLLALFSLSVGVGAERHELTIDVPFHNRRSAQRRRMLGVFVNMVPLRVEASGERSFAELVEGIAREQKACLRHQRCPSSHMAPLGRGSEGLFDIAFNFLGLEGSVRFEGAPAELVYVSHRHEQRALMLTYWATPGADGAELQLDYGLAHFDEAGVRRLAERICHLIDALPALGGSRLDQIDLLPDAERRLLLDGFAEIDLESDQEVCLHTMVERRAESDPQAVAVSYGEVGISYSQLNGAANALAETLIGHGVGPETLVGIHLPRTIDLPIAVLAVLKAGGSYVPLDQNHPQARLRALIADCGVKLVLGDQDSEPFLRDCGVTPISVTRREGSRTSAPNPRVAALSARNRAYVIYTSGSTGKPKGVEICHRNAVALVRWAMRTYSREDLAKVLASTALSFDLSVFELFAPLACGGEVVMVRDALELLERKVEATLINTVPSAIRVLIDQQRIPAGVRAINLAGEPLPQRTVNDLIEGGLCERVYNLYGPSEDTTYSTCARFDSVVDTAPSIGCAIAGTRAYVLDRHRRLAPFGAKGELYLAGEGVARGYLGRPDLTELRFLPDPYSGDAGGRLYRTGDLVRYRRNGELEYLGRIDDQVKVRGFRIELGEVRAVLERHRDVSCACVICKEDPVAGTRLVAFVEYGNTAIDPMALALELRRRLQDELPSYMVPAAIVPLEKMPQTSNGKVDKASLMTLEVAVADAPMQRPEGDTEKRLAAIWAATLGIEVARVGADSSLFDLGGDSLLLVRMANEVEQSFGVSLTLRDLFAVTDLRGMARRIEAETSANQTYRYLEARLRSADVLSEGAL</sequence>
<accession>A0A508AYB9</accession>
<dbReference type="GO" id="GO:0003824">
    <property type="term" value="F:catalytic activity"/>
    <property type="evidence" value="ECO:0007669"/>
    <property type="project" value="InterPro"/>
</dbReference>
<dbReference type="SUPFAM" id="SSF56801">
    <property type="entry name" value="Acetyl-CoA synthetase-like"/>
    <property type="match status" value="1"/>
</dbReference>
<comment type="caution">
    <text evidence="4">The sequence shown here is derived from an EMBL/GenBank/DDBJ whole genome shotgun (WGS) entry which is preliminary data.</text>
</comment>
<dbReference type="InterPro" id="IPR006162">
    <property type="entry name" value="Ppantetheine_attach_site"/>
</dbReference>
<gene>
    <name evidence="4" type="ORF">FKV24_007820</name>
</gene>
<dbReference type="InterPro" id="IPR036736">
    <property type="entry name" value="ACP-like_sf"/>
</dbReference>
<dbReference type="Gene3D" id="2.30.38.10">
    <property type="entry name" value="Luciferase, Domain 3"/>
    <property type="match status" value="1"/>
</dbReference>
<dbReference type="InterPro" id="IPR020806">
    <property type="entry name" value="PKS_PP-bd"/>
</dbReference>
<dbReference type="PROSITE" id="PS00455">
    <property type="entry name" value="AMP_BINDING"/>
    <property type="match status" value="1"/>
</dbReference>
<dbReference type="InterPro" id="IPR009081">
    <property type="entry name" value="PP-bd_ACP"/>
</dbReference>
<comment type="cofactor">
    <cofactor evidence="1">
        <name>pantetheine 4'-phosphate</name>
        <dbReference type="ChEBI" id="CHEBI:47942"/>
    </cofactor>
</comment>
<dbReference type="PANTHER" id="PTHR45527:SF1">
    <property type="entry name" value="FATTY ACID SYNTHASE"/>
    <property type="match status" value="1"/>
</dbReference>
<dbReference type="InterPro" id="IPR025110">
    <property type="entry name" value="AMP-bd_C"/>
</dbReference>
<dbReference type="GO" id="GO:0044550">
    <property type="term" value="P:secondary metabolite biosynthetic process"/>
    <property type="evidence" value="ECO:0007669"/>
    <property type="project" value="TreeGrafter"/>
</dbReference>
<dbReference type="Gene3D" id="3.30.559.30">
    <property type="entry name" value="Nonribosomal peptide synthetase, condensation domain"/>
    <property type="match status" value="1"/>
</dbReference>
<reference evidence="4 5" key="1">
    <citation type="submission" date="2019-10" db="EMBL/GenBank/DDBJ databases">
        <title>Lysobacter alkalisoli sp. nov., isolated from saline-alkaline soil.</title>
        <authorList>
            <person name="Sun J.-Q."/>
        </authorList>
    </citation>
    <scope>NUCLEOTIDE SEQUENCE [LARGE SCALE GENOMIC DNA]</scope>
    <source>
        <strain evidence="4 5">KCTC 42381</strain>
    </source>
</reference>
<dbReference type="PANTHER" id="PTHR45527">
    <property type="entry name" value="NONRIBOSOMAL PEPTIDE SYNTHETASE"/>
    <property type="match status" value="1"/>
</dbReference>
<dbReference type="AlphaFoldDB" id="A0A508AYB9"/>
<dbReference type="Gene3D" id="3.40.50.980">
    <property type="match status" value="2"/>
</dbReference>
<dbReference type="GO" id="GO:0043041">
    <property type="term" value="P:amino acid activation for nonribosomal peptide biosynthetic process"/>
    <property type="evidence" value="ECO:0007669"/>
    <property type="project" value="TreeGrafter"/>
</dbReference>